<dbReference type="Gene3D" id="2.60.40.10">
    <property type="entry name" value="Immunoglobulins"/>
    <property type="match status" value="1"/>
</dbReference>
<dbReference type="EMBL" id="JADEXP010000026">
    <property type="protein sequence ID" value="MBE9066020.1"/>
    <property type="molecule type" value="Genomic_DNA"/>
</dbReference>
<comment type="caution">
    <text evidence="1">The sequence shown here is derived from an EMBL/GenBank/DDBJ whole genome shotgun (WGS) entry which is preliminary data.</text>
</comment>
<reference evidence="1" key="1">
    <citation type="submission" date="2020-10" db="EMBL/GenBank/DDBJ databases">
        <authorList>
            <person name="Castelo-Branco R."/>
            <person name="Eusebio N."/>
            <person name="Adriana R."/>
            <person name="Vieira A."/>
            <person name="Brugerolle De Fraissinette N."/>
            <person name="Rezende De Castro R."/>
            <person name="Schneider M.P."/>
            <person name="Vasconcelos V."/>
            <person name="Leao P.N."/>
        </authorList>
    </citation>
    <scope>NUCLEOTIDE SEQUENCE</scope>
    <source>
        <strain evidence="1">LEGE 11479</strain>
    </source>
</reference>
<protein>
    <submittedName>
        <fullName evidence="1">P pilus assembly protein, chaperone PapD</fullName>
    </submittedName>
</protein>
<name>A0A928X162_LEPEC</name>
<organism evidence="1 2">
    <name type="scientific">Leptolyngbya cf. ectocarpi LEGE 11479</name>
    <dbReference type="NCBI Taxonomy" id="1828722"/>
    <lineage>
        <taxon>Bacteria</taxon>
        <taxon>Bacillati</taxon>
        <taxon>Cyanobacteriota</taxon>
        <taxon>Cyanophyceae</taxon>
        <taxon>Leptolyngbyales</taxon>
        <taxon>Leptolyngbyaceae</taxon>
        <taxon>Leptolyngbya group</taxon>
        <taxon>Leptolyngbya</taxon>
    </lineage>
</organism>
<proteinExistence type="predicted"/>
<dbReference type="AlphaFoldDB" id="A0A928X162"/>
<sequence>MGIHSSWHRSVRHLAGWAIGLGLMMGNAAHAQIGLSPLVIEAEAARGRSQGTLTVSNTSEDSVRVRMYAEPFTYEQDTGFATLASDPSDLSPYLQFSPRELEIAPGEVRRVRMISLFPPSLAEREYRAAIFAEPLTLTTDDSAGGLVFRTRIGATVYVRQGELAPGLTALSAQMELEPRQIQLLVENSGTASARPEIDWQLTQGDKTIAQGQTAATSVITQQTRLVSLPLDAETTVTPGQYQLTGTLTWLDGDSNQQQSFTVPMTIQ</sequence>
<gene>
    <name evidence="1" type="ORF">IQ260_05075</name>
</gene>
<dbReference type="RefSeq" id="WP_193991455.1">
    <property type="nucleotide sequence ID" value="NZ_JADEXP010000026.1"/>
</dbReference>
<evidence type="ECO:0000313" key="1">
    <source>
        <dbReference type="EMBL" id="MBE9066020.1"/>
    </source>
</evidence>
<keyword evidence="2" id="KW-1185">Reference proteome</keyword>
<accession>A0A928X162</accession>
<evidence type="ECO:0000313" key="2">
    <source>
        <dbReference type="Proteomes" id="UP000615026"/>
    </source>
</evidence>
<dbReference type="Proteomes" id="UP000615026">
    <property type="component" value="Unassembled WGS sequence"/>
</dbReference>
<dbReference type="InterPro" id="IPR013783">
    <property type="entry name" value="Ig-like_fold"/>
</dbReference>